<keyword evidence="2 4" id="KW-0547">Nucleotide-binding</keyword>
<dbReference type="Pfam" id="PF00069">
    <property type="entry name" value="Pkinase"/>
    <property type="match status" value="1"/>
</dbReference>
<dbReference type="InterPro" id="IPR011009">
    <property type="entry name" value="Kinase-like_dom_sf"/>
</dbReference>
<dbReference type="AlphaFoldDB" id="A0AA86NVE9"/>
<evidence type="ECO:0000313" key="7">
    <source>
        <dbReference type="EMBL" id="CAL6019247.1"/>
    </source>
</evidence>
<evidence type="ECO:0000259" key="5">
    <source>
        <dbReference type="PROSITE" id="PS50011"/>
    </source>
</evidence>
<feature type="domain" description="Protein kinase" evidence="5">
    <location>
        <begin position="9"/>
        <end position="258"/>
    </location>
</feature>
<dbReference type="GO" id="GO:0004674">
    <property type="term" value="F:protein serine/threonine kinase activity"/>
    <property type="evidence" value="ECO:0007669"/>
    <property type="project" value="UniProtKB-EC"/>
</dbReference>
<evidence type="ECO:0000256" key="2">
    <source>
        <dbReference type="ARBA" id="ARBA00022741"/>
    </source>
</evidence>
<gene>
    <name evidence="6" type="ORF">HINF_LOCUS14001</name>
    <name evidence="7" type="ORF">HINF_LOCUS26859</name>
</gene>
<reference evidence="6" key="1">
    <citation type="submission" date="2023-06" db="EMBL/GenBank/DDBJ databases">
        <authorList>
            <person name="Kurt Z."/>
        </authorList>
    </citation>
    <scope>NUCLEOTIDE SEQUENCE</scope>
</reference>
<dbReference type="SMART" id="SM00220">
    <property type="entry name" value="S_TKc"/>
    <property type="match status" value="1"/>
</dbReference>
<dbReference type="GO" id="GO:0005737">
    <property type="term" value="C:cytoplasm"/>
    <property type="evidence" value="ECO:0007669"/>
    <property type="project" value="TreeGrafter"/>
</dbReference>
<evidence type="ECO:0000313" key="6">
    <source>
        <dbReference type="EMBL" id="CAI9926356.1"/>
    </source>
</evidence>
<keyword evidence="7" id="KW-0418">Kinase</keyword>
<dbReference type="Proteomes" id="UP001642409">
    <property type="component" value="Unassembled WGS sequence"/>
</dbReference>
<dbReference type="EMBL" id="CATOUU010000367">
    <property type="protein sequence ID" value="CAI9926356.1"/>
    <property type="molecule type" value="Genomic_DNA"/>
</dbReference>
<evidence type="ECO:0000256" key="1">
    <source>
        <dbReference type="ARBA" id="ARBA00012513"/>
    </source>
</evidence>
<dbReference type="PROSITE" id="PS00107">
    <property type="entry name" value="PROTEIN_KINASE_ATP"/>
    <property type="match status" value="1"/>
</dbReference>
<dbReference type="PANTHER" id="PTHR48012:SF26">
    <property type="entry name" value="SERINE_THREONINE-PROTEIN KINASE DDB_G0283821-RELATED"/>
    <property type="match status" value="1"/>
</dbReference>
<name>A0AA86NVE9_9EUKA</name>
<dbReference type="PROSITE" id="PS50011">
    <property type="entry name" value="PROTEIN_KINASE_DOM"/>
    <property type="match status" value="1"/>
</dbReference>
<proteinExistence type="predicted"/>
<feature type="binding site" evidence="4">
    <location>
        <position position="38"/>
    </location>
    <ligand>
        <name>ATP</name>
        <dbReference type="ChEBI" id="CHEBI:30616"/>
    </ligand>
</feature>
<dbReference type="Gene3D" id="1.10.510.10">
    <property type="entry name" value="Transferase(Phosphotransferase) domain 1"/>
    <property type="match status" value="1"/>
</dbReference>
<protein>
    <recommendedName>
        <fullName evidence="1">non-specific serine/threonine protein kinase</fullName>
        <ecNumber evidence="1">2.7.11.1</ecNumber>
    </recommendedName>
</protein>
<accession>A0AA86NVE9</accession>
<dbReference type="InterPro" id="IPR050629">
    <property type="entry name" value="STE20/SPS1-PAK"/>
</dbReference>
<keyword evidence="7" id="KW-0808">Transferase</keyword>
<dbReference type="EC" id="2.7.11.1" evidence="1"/>
<dbReference type="PANTHER" id="PTHR48012">
    <property type="entry name" value="STERILE20-LIKE KINASE, ISOFORM B-RELATED"/>
    <property type="match status" value="1"/>
</dbReference>
<dbReference type="InterPro" id="IPR017441">
    <property type="entry name" value="Protein_kinase_ATP_BS"/>
</dbReference>
<dbReference type="InterPro" id="IPR000719">
    <property type="entry name" value="Prot_kinase_dom"/>
</dbReference>
<evidence type="ECO:0000256" key="4">
    <source>
        <dbReference type="PROSITE-ProRule" id="PRU10141"/>
    </source>
</evidence>
<comment type="caution">
    <text evidence="6">The sequence shown here is derived from an EMBL/GenBank/DDBJ whole genome shotgun (WGS) entry which is preliminary data.</text>
</comment>
<evidence type="ECO:0000256" key="3">
    <source>
        <dbReference type="ARBA" id="ARBA00022840"/>
    </source>
</evidence>
<dbReference type="EMBL" id="CAXDID020000082">
    <property type="protein sequence ID" value="CAL6019247.1"/>
    <property type="molecule type" value="Genomic_DNA"/>
</dbReference>
<sequence>MTELLNNRYMMGEMLGKGAFGKVYKAIDIQNGCTVAVKQIKVTNNYIPEEDLNEIRLLKKLNHQFIVKYLDDFITENALNIVTEFLESGSLQQTYKNYGVLSEEYYSKVTYQILAGLKALHESGVLHRDLKAANLLSDRNGDVKITDFGVSETLGQQQNLEAIAGSPYWIAREVLLMEQCDEKSDIWSVGATLYELINGSPPYFDLSPMSAMYHIATDPEIENIPTTFPDAYDFIKKCFIFDVKKRPSIDELLQHQFITKFTTVETVIAPVKNVSDDSEFDSFGSFESLTADDQMNLERLQYDIFKNYTKKQVDAFSKGSFEILKEIQVQFETNSAQHASLLLEQLKKSGMQTLTEGFGHFLNEDFNKQTEQIQKYQIQTYIGLLRFTVFLLKNVSHQNQVELLIELLQFNFLVQFKKIGMLFTLFQKGMIFIENEFKLSSLFCAILETITRNQSIFPAFSSRQGFQQLFYSNELFLNYQCVKQITILVKSITTPNFANGSINVFQKEYLQALGSANSTPLILSMLKKLIFYSSATDSFNNEDFRFNTDFGPRKYKPHPDAHSQESVINRHKERTDLINDLLEIVYQISNQNQMEIKVLANVETLNLIFSILRYFAKCVTGHNRTQSNVLSDSIQPSISQSSLLYVNDPQNCKICDDHVQQYNYCSKLLKIFQRIHQLCAHNNYKFDFLDFLPRLEEIVTIAPLFKQDVILNLHSLFYNKHELMYRSIFKKNYLQLLLTTKGMNMVVFDTLTILSDIPLRDVQDALIENIRELNVIDLVLSYIDKKPKDVFTVLGKLYQLPTAKRFGTGYSDSLNIQSNNSSKKKKIAQMIQSETIDIKVLNQLTKTIFNPHNFNDESFLRVADEFLQSVPELCNFIENDKSYMNQLIQSVLDTDQQDNLLLHFKLLVQVYNSSKTPRQMVRKYRLFRQVSGLEMRCEFQVVKMEMKAFMASLLEMELI</sequence>
<evidence type="ECO:0000313" key="8">
    <source>
        <dbReference type="Proteomes" id="UP001642409"/>
    </source>
</evidence>
<keyword evidence="8" id="KW-1185">Reference proteome</keyword>
<dbReference type="SUPFAM" id="SSF56112">
    <property type="entry name" value="Protein kinase-like (PK-like)"/>
    <property type="match status" value="1"/>
</dbReference>
<reference evidence="7 8" key="2">
    <citation type="submission" date="2024-07" db="EMBL/GenBank/DDBJ databases">
        <authorList>
            <person name="Akdeniz Z."/>
        </authorList>
    </citation>
    <scope>NUCLEOTIDE SEQUENCE [LARGE SCALE GENOMIC DNA]</scope>
</reference>
<keyword evidence="3 4" id="KW-0067">ATP-binding</keyword>
<organism evidence="6">
    <name type="scientific">Hexamita inflata</name>
    <dbReference type="NCBI Taxonomy" id="28002"/>
    <lineage>
        <taxon>Eukaryota</taxon>
        <taxon>Metamonada</taxon>
        <taxon>Diplomonadida</taxon>
        <taxon>Hexamitidae</taxon>
        <taxon>Hexamitinae</taxon>
        <taxon>Hexamita</taxon>
    </lineage>
</organism>
<dbReference type="GO" id="GO:0005524">
    <property type="term" value="F:ATP binding"/>
    <property type="evidence" value="ECO:0007669"/>
    <property type="project" value="UniProtKB-UniRule"/>
</dbReference>